<name>A0A1Z3U524_BREVE</name>
<dbReference type="Proteomes" id="UP000197050">
    <property type="component" value="Chromosome"/>
</dbReference>
<dbReference type="KEGG" id="bvc:CEP68_02085"/>
<protein>
    <submittedName>
        <fullName evidence="1">Uncharacterized protein</fullName>
    </submittedName>
</protein>
<dbReference type="AlphaFoldDB" id="A0A1Z3U524"/>
<accession>A0A1Z3U524</accession>
<dbReference type="RefSeq" id="WP_088582199.1">
    <property type="nucleotide sequence ID" value="NZ_CP022048.2"/>
</dbReference>
<dbReference type="GeneID" id="34013355"/>
<evidence type="ECO:0000313" key="1">
    <source>
        <dbReference type="EMBL" id="ASE38387.1"/>
    </source>
</evidence>
<sequence>MADPAAVDAFVVSITTSIRRALFQKLKGLDISQSELTALVATAARDAVSKSFAADLAVIAVAGGAAAEAYGESAPEGDPMDPAVVAWRERRDRAPSLVRQLFAE</sequence>
<dbReference type="EMBL" id="CP022048">
    <property type="protein sequence ID" value="ASE38387.1"/>
    <property type="molecule type" value="Genomic_DNA"/>
</dbReference>
<evidence type="ECO:0000313" key="2">
    <source>
        <dbReference type="Proteomes" id="UP000197050"/>
    </source>
</evidence>
<organism evidence="1 2">
    <name type="scientific">Brevundimonas vesicularis</name>
    <name type="common">Pseudomonas vesicularis</name>
    <dbReference type="NCBI Taxonomy" id="41276"/>
    <lineage>
        <taxon>Bacteria</taxon>
        <taxon>Pseudomonadati</taxon>
        <taxon>Pseudomonadota</taxon>
        <taxon>Alphaproteobacteria</taxon>
        <taxon>Caulobacterales</taxon>
        <taxon>Caulobacteraceae</taxon>
        <taxon>Brevundimonas</taxon>
    </lineage>
</organism>
<proteinExistence type="predicted"/>
<reference evidence="2" key="1">
    <citation type="submission" date="2017-06" db="EMBL/GenBank/DDBJ databases">
        <title>FDA dAtabase for Regulatory Grade micrObial Sequences (FDA-ARGOS): Supporting development and validation of Infectious Disease Dx tests.</title>
        <authorList>
            <person name="Minogue T."/>
            <person name="Wolcott M."/>
            <person name="Wasieloski L."/>
            <person name="Aguilar W."/>
            <person name="Moore D."/>
            <person name="Tallon L."/>
            <person name="Sadzewicz L."/>
            <person name="Sengamalay N."/>
            <person name="Ott S."/>
            <person name="Godinez A."/>
            <person name="Nagaraj S."/>
            <person name="Nadendla S."/>
            <person name="Geyer C."/>
            <person name="Sichtig H."/>
        </authorList>
    </citation>
    <scope>NUCLEOTIDE SEQUENCE [LARGE SCALE GENOMIC DNA]</scope>
    <source>
        <strain evidence="2">FDAARGOS_289</strain>
    </source>
</reference>
<gene>
    <name evidence="1" type="ORF">CEP68_02085</name>
</gene>